<name>A0A840L8C1_9BURK</name>
<reference evidence="3 4" key="1">
    <citation type="submission" date="2020-08" db="EMBL/GenBank/DDBJ databases">
        <title>Functional genomics of gut bacteria from endangered species of beetles.</title>
        <authorList>
            <person name="Carlos-Shanley C."/>
        </authorList>
    </citation>
    <scope>NUCLEOTIDE SEQUENCE [LARGE SCALE GENOMIC DNA]</scope>
    <source>
        <strain evidence="3 4">S00239</strain>
    </source>
</reference>
<dbReference type="InterPro" id="IPR000073">
    <property type="entry name" value="AB_hydrolase_1"/>
</dbReference>
<dbReference type="PANTHER" id="PTHR43798">
    <property type="entry name" value="MONOACYLGLYCEROL LIPASE"/>
    <property type="match status" value="1"/>
</dbReference>
<organism evidence="3 4">
    <name type="scientific">Roseateles oligotrophus</name>
    <dbReference type="NCBI Taxonomy" id="1769250"/>
    <lineage>
        <taxon>Bacteria</taxon>
        <taxon>Pseudomonadati</taxon>
        <taxon>Pseudomonadota</taxon>
        <taxon>Betaproteobacteria</taxon>
        <taxon>Burkholderiales</taxon>
        <taxon>Sphaerotilaceae</taxon>
        <taxon>Roseateles</taxon>
    </lineage>
</organism>
<dbReference type="RefSeq" id="WP_184297701.1">
    <property type="nucleotide sequence ID" value="NZ_JACHLP010000002.1"/>
</dbReference>
<protein>
    <submittedName>
        <fullName evidence="3">Pimeloyl-ACP methyl ester carboxylesterase</fullName>
    </submittedName>
</protein>
<sequence length="155" mass="16279">MLSKTFKFVILSAVVVLSAPAQAAAEPGQIAITARGSGQPVLMIPGLSSSAAVWDETCAALQPQVQCLIAQLPGFAGAAAGPQQARYLDVMREQLQAVLKAQAPRRVTVMGHSLGGTLALMLAAQLKLSPAGYHFLMWDDLALVQQSIHAFMGLK</sequence>
<evidence type="ECO:0000313" key="4">
    <source>
        <dbReference type="Proteomes" id="UP000562027"/>
    </source>
</evidence>
<feature type="chain" id="PRO_5032996319" evidence="1">
    <location>
        <begin position="24"/>
        <end position="155"/>
    </location>
</feature>
<dbReference type="Gene3D" id="3.40.50.1820">
    <property type="entry name" value="alpha/beta hydrolase"/>
    <property type="match status" value="1"/>
</dbReference>
<accession>A0A840L8C1</accession>
<dbReference type="InterPro" id="IPR050266">
    <property type="entry name" value="AB_hydrolase_sf"/>
</dbReference>
<dbReference type="SUPFAM" id="SSF53474">
    <property type="entry name" value="alpha/beta-Hydrolases"/>
    <property type="match status" value="1"/>
</dbReference>
<dbReference type="EMBL" id="JACHLP010000002">
    <property type="protein sequence ID" value="MBB4842945.1"/>
    <property type="molecule type" value="Genomic_DNA"/>
</dbReference>
<dbReference type="Pfam" id="PF00561">
    <property type="entry name" value="Abhydrolase_1"/>
    <property type="match status" value="1"/>
</dbReference>
<dbReference type="InterPro" id="IPR029058">
    <property type="entry name" value="AB_hydrolase_fold"/>
</dbReference>
<evidence type="ECO:0000259" key="2">
    <source>
        <dbReference type="Pfam" id="PF00561"/>
    </source>
</evidence>
<dbReference type="AlphaFoldDB" id="A0A840L8C1"/>
<evidence type="ECO:0000313" key="3">
    <source>
        <dbReference type="EMBL" id="MBB4842945.1"/>
    </source>
</evidence>
<proteinExistence type="predicted"/>
<feature type="signal peptide" evidence="1">
    <location>
        <begin position="1"/>
        <end position="23"/>
    </location>
</feature>
<evidence type="ECO:0000256" key="1">
    <source>
        <dbReference type="SAM" id="SignalP"/>
    </source>
</evidence>
<dbReference type="Proteomes" id="UP000562027">
    <property type="component" value="Unassembled WGS sequence"/>
</dbReference>
<keyword evidence="1" id="KW-0732">Signal</keyword>
<gene>
    <name evidence="3" type="ORF">HNP55_001460</name>
</gene>
<keyword evidence="4" id="KW-1185">Reference proteome</keyword>
<comment type="caution">
    <text evidence="3">The sequence shown here is derived from an EMBL/GenBank/DDBJ whole genome shotgun (WGS) entry which is preliminary data.</text>
</comment>
<feature type="domain" description="AB hydrolase-1" evidence="2">
    <location>
        <begin position="40"/>
        <end position="125"/>
    </location>
</feature>